<evidence type="ECO:0000313" key="1">
    <source>
        <dbReference type="EMBL" id="KUJ08062.1"/>
    </source>
</evidence>
<proteinExistence type="predicted"/>
<dbReference type="AlphaFoldDB" id="A0A132B6M6"/>
<accession>A0A132B6M6</accession>
<evidence type="ECO:0000313" key="2">
    <source>
        <dbReference type="Proteomes" id="UP000070700"/>
    </source>
</evidence>
<name>A0A132B6M6_MOLSC</name>
<dbReference type="KEGG" id="psco:LY89DRAFT_725391"/>
<dbReference type="Proteomes" id="UP000070700">
    <property type="component" value="Unassembled WGS sequence"/>
</dbReference>
<gene>
    <name evidence="1" type="ORF">LY89DRAFT_725391</name>
</gene>
<protein>
    <submittedName>
        <fullName evidence="1">Uncharacterized protein</fullName>
    </submittedName>
</protein>
<dbReference type="InParanoid" id="A0A132B6M6"/>
<dbReference type="EMBL" id="KQ947437">
    <property type="protein sequence ID" value="KUJ08062.1"/>
    <property type="molecule type" value="Genomic_DNA"/>
</dbReference>
<organism evidence="1 2">
    <name type="scientific">Mollisia scopiformis</name>
    <name type="common">Conifer needle endophyte fungus</name>
    <name type="synonym">Phialocephala scopiformis</name>
    <dbReference type="NCBI Taxonomy" id="149040"/>
    <lineage>
        <taxon>Eukaryota</taxon>
        <taxon>Fungi</taxon>
        <taxon>Dikarya</taxon>
        <taxon>Ascomycota</taxon>
        <taxon>Pezizomycotina</taxon>
        <taxon>Leotiomycetes</taxon>
        <taxon>Helotiales</taxon>
        <taxon>Mollisiaceae</taxon>
        <taxon>Mollisia</taxon>
    </lineage>
</organism>
<keyword evidence="2" id="KW-1185">Reference proteome</keyword>
<dbReference type="RefSeq" id="XP_018062417.1">
    <property type="nucleotide sequence ID" value="XM_018218974.1"/>
</dbReference>
<reference evidence="1 2" key="1">
    <citation type="submission" date="2015-10" db="EMBL/GenBank/DDBJ databases">
        <title>Full genome of DAOMC 229536 Phialocephala scopiformis, a fungal endophyte of spruce producing the potent anti-insectan compound rugulosin.</title>
        <authorList>
            <consortium name="DOE Joint Genome Institute"/>
            <person name="Walker A.K."/>
            <person name="Frasz S.L."/>
            <person name="Seifert K.A."/>
            <person name="Miller J.D."/>
            <person name="Mondo S.J."/>
            <person name="Labutti K."/>
            <person name="Lipzen A."/>
            <person name="Dockter R."/>
            <person name="Kennedy M."/>
            <person name="Grigoriev I.V."/>
            <person name="Spatafora J.W."/>
        </authorList>
    </citation>
    <scope>NUCLEOTIDE SEQUENCE [LARGE SCALE GENOMIC DNA]</scope>
    <source>
        <strain evidence="1 2">CBS 120377</strain>
    </source>
</reference>
<sequence length="119" mass="14133">MAVLLKDTPDGMGHAEAVDEGKDLDEVAVGNSSREDTAAELGIQRLMVQDLAVVLEVQISAAEVQKRPGEQGWAGLARVYGRRTWWWRSWRRFRRHWQWIGVYRRWSGFWRRGRRRWRR</sequence>
<dbReference type="GeneID" id="28828700"/>